<dbReference type="Pfam" id="PF00789">
    <property type="entry name" value="UBX"/>
    <property type="match status" value="1"/>
</dbReference>
<dbReference type="EMBL" id="NESQ01000144">
    <property type="protein sequence ID" value="PUU77696.1"/>
    <property type="molecule type" value="Genomic_DNA"/>
</dbReference>
<dbReference type="PANTHER" id="PTHR23333">
    <property type="entry name" value="UBX DOMAIN CONTAINING PROTEIN"/>
    <property type="match status" value="1"/>
</dbReference>
<dbReference type="InterPro" id="IPR036241">
    <property type="entry name" value="NSFL1C_SEP_dom_sf"/>
</dbReference>
<dbReference type="Pfam" id="PF08059">
    <property type="entry name" value="SEP"/>
    <property type="match status" value="1"/>
</dbReference>
<dbReference type="SMART" id="SM00166">
    <property type="entry name" value="UBX"/>
    <property type="match status" value="1"/>
</dbReference>
<gene>
    <name evidence="5" type="ORF">B9Z19DRAFT_1085676</name>
</gene>
<dbReference type="GO" id="GO:0005634">
    <property type="term" value="C:nucleus"/>
    <property type="evidence" value="ECO:0007669"/>
    <property type="project" value="TreeGrafter"/>
</dbReference>
<dbReference type="GO" id="GO:0007030">
    <property type="term" value="P:Golgi organization"/>
    <property type="evidence" value="ECO:0007669"/>
    <property type="project" value="TreeGrafter"/>
</dbReference>
<feature type="compositionally biased region" description="Pro residues" evidence="2">
    <location>
        <begin position="288"/>
        <end position="300"/>
    </location>
</feature>
<dbReference type="GO" id="GO:0031468">
    <property type="term" value="P:nuclear membrane reassembly"/>
    <property type="evidence" value="ECO:0007669"/>
    <property type="project" value="TreeGrafter"/>
</dbReference>
<dbReference type="Pfam" id="PF14555">
    <property type="entry name" value="UBA_4"/>
    <property type="match status" value="1"/>
</dbReference>
<reference evidence="5 6" key="1">
    <citation type="submission" date="2017-04" db="EMBL/GenBank/DDBJ databases">
        <title>Draft genome sequence of Tuber borchii Vittad., a whitish edible truffle.</title>
        <authorList>
            <consortium name="DOE Joint Genome Institute"/>
            <person name="Murat C."/>
            <person name="Kuo A."/>
            <person name="Barry K.W."/>
            <person name="Clum A."/>
            <person name="Dockter R.B."/>
            <person name="Fauchery L."/>
            <person name="Iotti M."/>
            <person name="Kohler A."/>
            <person name="Labutti K."/>
            <person name="Lindquist E.A."/>
            <person name="Lipzen A."/>
            <person name="Ohm R.A."/>
            <person name="Wang M."/>
            <person name="Grigoriev I.V."/>
            <person name="Zambonelli A."/>
            <person name="Martin F.M."/>
        </authorList>
    </citation>
    <scope>NUCLEOTIDE SEQUENCE [LARGE SCALE GENOMIC DNA]</scope>
    <source>
        <strain evidence="5 6">Tbo3840</strain>
    </source>
</reference>
<dbReference type="FunFam" id="3.30.420.210:FF:000002">
    <property type="entry name" value="UBX domain-containing protein 1"/>
    <property type="match status" value="1"/>
</dbReference>
<feature type="region of interest" description="Disordered" evidence="2">
    <location>
        <begin position="259"/>
        <end position="317"/>
    </location>
</feature>
<feature type="region of interest" description="Disordered" evidence="2">
    <location>
        <begin position="39"/>
        <end position="193"/>
    </location>
</feature>
<dbReference type="CDD" id="cd01770">
    <property type="entry name" value="UBX_UBXN2"/>
    <property type="match status" value="1"/>
</dbReference>
<dbReference type="AlphaFoldDB" id="A0A2T6ZQF9"/>
<dbReference type="SUPFAM" id="SSF102848">
    <property type="entry name" value="NSFL1 (p97 ATPase) cofactor p47, SEP domain"/>
    <property type="match status" value="1"/>
</dbReference>
<feature type="domain" description="SEP" evidence="4">
    <location>
        <begin position="195"/>
        <end position="260"/>
    </location>
</feature>
<evidence type="ECO:0000313" key="5">
    <source>
        <dbReference type="EMBL" id="PUU77696.1"/>
    </source>
</evidence>
<dbReference type="GO" id="GO:0000045">
    <property type="term" value="P:autophagosome assembly"/>
    <property type="evidence" value="ECO:0007669"/>
    <property type="project" value="TreeGrafter"/>
</dbReference>
<proteinExistence type="predicted"/>
<dbReference type="SMART" id="SM00553">
    <property type="entry name" value="SEP"/>
    <property type="match status" value="1"/>
</dbReference>
<dbReference type="InterPro" id="IPR009060">
    <property type="entry name" value="UBA-like_sf"/>
</dbReference>
<dbReference type="GO" id="GO:0043161">
    <property type="term" value="P:proteasome-mediated ubiquitin-dependent protein catabolic process"/>
    <property type="evidence" value="ECO:0007669"/>
    <property type="project" value="TreeGrafter"/>
</dbReference>
<keyword evidence="6" id="KW-1185">Reference proteome</keyword>
<feature type="compositionally biased region" description="Acidic residues" evidence="2">
    <location>
        <begin position="174"/>
        <end position="184"/>
    </location>
</feature>
<evidence type="ECO:0000259" key="3">
    <source>
        <dbReference type="PROSITE" id="PS50033"/>
    </source>
</evidence>
<feature type="compositionally biased region" description="Low complexity" evidence="2">
    <location>
        <begin position="80"/>
        <end position="94"/>
    </location>
</feature>
<dbReference type="SUPFAM" id="SSF54236">
    <property type="entry name" value="Ubiquitin-like"/>
    <property type="match status" value="1"/>
</dbReference>
<dbReference type="Gene3D" id="3.10.20.90">
    <property type="entry name" value="Phosphatidylinositol 3-kinase Catalytic Subunit, Chain A, domain 1"/>
    <property type="match status" value="1"/>
</dbReference>
<evidence type="ECO:0000259" key="4">
    <source>
        <dbReference type="PROSITE" id="PS51399"/>
    </source>
</evidence>
<evidence type="ECO:0000313" key="6">
    <source>
        <dbReference type="Proteomes" id="UP000244722"/>
    </source>
</evidence>
<dbReference type="CDD" id="cd14348">
    <property type="entry name" value="UBA_p47"/>
    <property type="match status" value="1"/>
</dbReference>
<protein>
    <submittedName>
        <fullName evidence="5">Uncharacterized protein</fullName>
    </submittedName>
</protein>
<dbReference type="SUPFAM" id="SSF46934">
    <property type="entry name" value="UBA-like"/>
    <property type="match status" value="1"/>
</dbReference>
<name>A0A2T6ZQF9_TUBBO</name>
<dbReference type="InterPro" id="IPR001012">
    <property type="entry name" value="UBX_dom"/>
</dbReference>
<dbReference type="Proteomes" id="UP000244722">
    <property type="component" value="Unassembled WGS sequence"/>
</dbReference>
<dbReference type="PROSITE" id="PS51399">
    <property type="entry name" value="SEP"/>
    <property type="match status" value="1"/>
</dbReference>
<dbReference type="FunFam" id="3.10.20.90:FF:000179">
    <property type="entry name" value="Plant UBX domain-containing protein 4"/>
    <property type="match status" value="1"/>
</dbReference>
<dbReference type="Gene3D" id="1.10.8.10">
    <property type="entry name" value="DNA helicase RuvA subunit, C-terminal domain"/>
    <property type="match status" value="1"/>
</dbReference>
<dbReference type="OrthoDB" id="25887at2759"/>
<dbReference type="InterPro" id="IPR012989">
    <property type="entry name" value="SEP_domain"/>
</dbReference>
<dbReference type="GO" id="GO:0061025">
    <property type="term" value="P:membrane fusion"/>
    <property type="evidence" value="ECO:0007669"/>
    <property type="project" value="TreeGrafter"/>
</dbReference>
<sequence length="394" mass="42497">MSDQDQDSLIQNFCAVTGSDPQQARHFLEASNWNIESATEQFFEADEPLADAGASHHHLDSDSDGSEALYDPPRQAPGGAAASSSKSKFATLGDLKGKDGEEDGDSEDEKQDLFAGGEKSGLAVQNPGDPRSKGHLIQDILKRAAEGGPPRPQEEEAGPSRPRFSGTGRTLGSDDTESIEIPDPDAERRRTQIPTVTRSLTFWRDGFSVEDGPLMRYDDPANQDVLRAIQRGRAPLSLMNVEPGQPADVNVFRRTDEDYVPTKKKPAPFSSAGQRLGSPTPGTLYSPTTPPPVNTLPAAPPASASAPAPTVNVDDSAPHTTLQVRLGDGTRLRSRFNHSHTVGDLYGFVNSASPESRTRSYLLQTTFPTKELKDMEQTIKDAGLINAVVVQKWA</sequence>
<feature type="domain" description="UBX" evidence="3">
    <location>
        <begin position="315"/>
        <end position="392"/>
    </location>
</feature>
<accession>A0A2T6ZQF9</accession>
<dbReference type="GO" id="GO:0005829">
    <property type="term" value="C:cytosol"/>
    <property type="evidence" value="ECO:0007669"/>
    <property type="project" value="TreeGrafter"/>
</dbReference>
<evidence type="ECO:0000256" key="2">
    <source>
        <dbReference type="SAM" id="MobiDB-lite"/>
    </source>
</evidence>
<dbReference type="PROSITE" id="PS50033">
    <property type="entry name" value="UBX"/>
    <property type="match status" value="1"/>
</dbReference>
<dbReference type="GO" id="GO:0043130">
    <property type="term" value="F:ubiquitin binding"/>
    <property type="evidence" value="ECO:0007669"/>
    <property type="project" value="TreeGrafter"/>
</dbReference>
<comment type="caution">
    <text evidence="5">The sequence shown here is derived from an EMBL/GenBank/DDBJ whole genome shotgun (WGS) entry which is preliminary data.</text>
</comment>
<keyword evidence="1" id="KW-0833">Ubl conjugation pathway</keyword>
<dbReference type="InterPro" id="IPR029071">
    <property type="entry name" value="Ubiquitin-like_domsf"/>
</dbReference>
<dbReference type="PANTHER" id="PTHR23333:SF20">
    <property type="entry name" value="NSFL1 COFACTOR P47"/>
    <property type="match status" value="1"/>
</dbReference>
<dbReference type="Gene3D" id="3.30.420.210">
    <property type="entry name" value="SEP domain"/>
    <property type="match status" value="1"/>
</dbReference>
<feature type="compositionally biased region" description="Acidic residues" evidence="2">
    <location>
        <begin position="100"/>
        <end position="110"/>
    </location>
</feature>
<evidence type="ECO:0000256" key="1">
    <source>
        <dbReference type="ARBA" id="ARBA00022786"/>
    </source>
</evidence>
<organism evidence="5 6">
    <name type="scientific">Tuber borchii</name>
    <name type="common">White truffle</name>
    <dbReference type="NCBI Taxonomy" id="42251"/>
    <lineage>
        <taxon>Eukaryota</taxon>
        <taxon>Fungi</taxon>
        <taxon>Dikarya</taxon>
        <taxon>Ascomycota</taxon>
        <taxon>Pezizomycotina</taxon>
        <taxon>Pezizomycetes</taxon>
        <taxon>Pezizales</taxon>
        <taxon>Tuberaceae</taxon>
        <taxon>Tuber</taxon>
    </lineage>
</organism>
<dbReference type="STRING" id="42251.A0A2T6ZQF9"/>